<accession>A0A7C9A2G9</accession>
<organism evidence="2">
    <name type="scientific">Opuntia streptacantha</name>
    <name type="common">Prickly pear cactus</name>
    <name type="synonym">Opuntia cardona</name>
    <dbReference type="NCBI Taxonomy" id="393608"/>
    <lineage>
        <taxon>Eukaryota</taxon>
        <taxon>Viridiplantae</taxon>
        <taxon>Streptophyta</taxon>
        <taxon>Embryophyta</taxon>
        <taxon>Tracheophyta</taxon>
        <taxon>Spermatophyta</taxon>
        <taxon>Magnoliopsida</taxon>
        <taxon>eudicotyledons</taxon>
        <taxon>Gunneridae</taxon>
        <taxon>Pentapetalae</taxon>
        <taxon>Caryophyllales</taxon>
        <taxon>Cactineae</taxon>
        <taxon>Cactaceae</taxon>
        <taxon>Opuntioideae</taxon>
        <taxon>Opuntia</taxon>
    </lineage>
</organism>
<evidence type="ECO:0000313" key="2">
    <source>
        <dbReference type="EMBL" id="MBA4657812.1"/>
    </source>
</evidence>
<dbReference type="EMBL" id="GISG01198052">
    <property type="protein sequence ID" value="MBA4657812.1"/>
    <property type="molecule type" value="Transcribed_RNA"/>
</dbReference>
<reference evidence="2" key="1">
    <citation type="journal article" date="2013" name="J. Plant Res.">
        <title>Effect of fungi and light on seed germination of three Opuntia species from semiarid lands of central Mexico.</title>
        <authorList>
            <person name="Delgado-Sanchez P."/>
            <person name="Jimenez-Bremont J.F."/>
            <person name="Guerrero-Gonzalez Mde L."/>
            <person name="Flores J."/>
        </authorList>
    </citation>
    <scope>NUCLEOTIDE SEQUENCE</scope>
    <source>
        <tissue evidence="2">Cladode</tissue>
    </source>
</reference>
<evidence type="ECO:0000256" key="1">
    <source>
        <dbReference type="SAM" id="MobiDB-lite"/>
    </source>
</evidence>
<sequence length="99" mass="11139">MFPCRPLDGDRRRRPVSTLDKLRPELFLPPFPTTEKLLTPPQLLETTLPLPLSTPFEDLTLVGPTDFEEISSNFDNLTSLSPSERGDPSTQNRGLSLLF</sequence>
<dbReference type="AlphaFoldDB" id="A0A7C9A2G9"/>
<name>A0A7C9A2G9_OPUST</name>
<reference evidence="2" key="2">
    <citation type="submission" date="2020-07" db="EMBL/GenBank/DDBJ databases">
        <authorList>
            <person name="Vera ALvarez R."/>
            <person name="Arias-Moreno D.M."/>
            <person name="Jimenez-Jacinto V."/>
            <person name="Jimenez-Bremont J.F."/>
            <person name="Swaminathan K."/>
            <person name="Moose S.P."/>
            <person name="Guerrero-Gonzalez M.L."/>
            <person name="Marino-Ramirez L."/>
            <person name="Landsman D."/>
            <person name="Rodriguez-Kessler M."/>
            <person name="Delgado-Sanchez P."/>
        </authorList>
    </citation>
    <scope>NUCLEOTIDE SEQUENCE</scope>
    <source>
        <tissue evidence="2">Cladode</tissue>
    </source>
</reference>
<protein>
    <submittedName>
        <fullName evidence="2">Uncharacterized protein</fullName>
    </submittedName>
</protein>
<feature type="region of interest" description="Disordered" evidence="1">
    <location>
        <begin position="75"/>
        <end position="99"/>
    </location>
</feature>
<proteinExistence type="predicted"/>